<feature type="region of interest" description="Disordered" evidence="1">
    <location>
        <begin position="1"/>
        <end position="81"/>
    </location>
</feature>
<evidence type="ECO:0000313" key="2">
    <source>
        <dbReference type="EMBL" id="MED6130163.1"/>
    </source>
</evidence>
<protein>
    <submittedName>
        <fullName evidence="2">Uncharacterized protein</fullName>
    </submittedName>
</protein>
<comment type="caution">
    <text evidence="2">The sequence shown here is derived from an EMBL/GenBank/DDBJ whole genome shotgun (WGS) entry which is preliminary data.</text>
</comment>
<dbReference type="Proteomes" id="UP001341840">
    <property type="component" value="Unassembled WGS sequence"/>
</dbReference>
<keyword evidence="3" id="KW-1185">Reference proteome</keyword>
<feature type="non-terminal residue" evidence="2">
    <location>
        <position position="125"/>
    </location>
</feature>
<dbReference type="EMBL" id="JASCZI010042463">
    <property type="protein sequence ID" value="MED6130163.1"/>
    <property type="molecule type" value="Genomic_DNA"/>
</dbReference>
<feature type="compositionally biased region" description="Polar residues" evidence="1">
    <location>
        <begin position="9"/>
        <end position="21"/>
    </location>
</feature>
<proteinExistence type="predicted"/>
<feature type="compositionally biased region" description="Pro residues" evidence="1">
    <location>
        <begin position="62"/>
        <end position="72"/>
    </location>
</feature>
<name>A0ABU6S2V1_9FABA</name>
<evidence type="ECO:0000313" key="3">
    <source>
        <dbReference type="Proteomes" id="UP001341840"/>
    </source>
</evidence>
<gene>
    <name evidence="2" type="ORF">PIB30_115313</name>
</gene>
<evidence type="ECO:0000256" key="1">
    <source>
        <dbReference type="SAM" id="MobiDB-lite"/>
    </source>
</evidence>
<sequence length="125" mass="13368">MGHKKRNSTPRSKQSPATSPAAQLAVVGDSTASPEKQDSGNVPDQNSNTDSGIQNPNGIEFLPPPPPPPLPPQSDGSSSDYTAIKLECERALTAFRRGNHNRALKLMKELCAKQEDAAHSAFAHR</sequence>
<feature type="compositionally biased region" description="Polar residues" evidence="1">
    <location>
        <begin position="30"/>
        <end position="57"/>
    </location>
</feature>
<accession>A0ABU6S2V1</accession>
<reference evidence="2 3" key="1">
    <citation type="journal article" date="2023" name="Plants (Basel)">
        <title>Bridging the Gap: Combining Genomics and Transcriptomics Approaches to Understand Stylosanthes scabra, an Orphan Legume from the Brazilian Caatinga.</title>
        <authorList>
            <person name="Ferreira-Neto J.R.C."/>
            <person name="da Silva M.D."/>
            <person name="Binneck E."/>
            <person name="de Melo N.F."/>
            <person name="da Silva R.H."/>
            <person name="de Melo A.L.T.M."/>
            <person name="Pandolfi V."/>
            <person name="Bustamante F.O."/>
            <person name="Brasileiro-Vidal A.C."/>
            <person name="Benko-Iseppon A.M."/>
        </authorList>
    </citation>
    <scope>NUCLEOTIDE SEQUENCE [LARGE SCALE GENOMIC DNA]</scope>
    <source>
        <tissue evidence="2">Leaves</tissue>
    </source>
</reference>
<organism evidence="2 3">
    <name type="scientific">Stylosanthes scabra</name>
    <dbReference type="NCBI Taxonomy" id="79078"/>
    <lineage>
        <taxon>Eukaryota</taxon>
        <taxon>Viridiplantae</taxon>
        <taxon>Streptophyta</taxon>
        <taxon>Embryophyta</taxon>
        <taxon>Tracheophyta</taxon>
        <taxon>Spermatophyta</taxon>
        <taxon>Magnoliopsida</taxon>
        <taxon>eudicotyledons</taxon>
        <taxon>Gunneridae</taxon>
        <taxon>Pentapetalae</taxon>
        <taxon>rosids</taxon>
        <taxon>fabids</taxon>
        <taxon>Fabales</taxon>
        <taxon>Fabaceae</taxon>
        <taxon>Papilionoideae</taxon>
        <taxon>50 kb inversion clade</taxon>
        <taxon>dalbergioids sensu lato</taxon>
        <taxon>Dalbergieae</taxon>
        <taxon>Pterocarpus clade</taxon>
        <taxon>Stylosanthes</taxon>
    </lineage>
</organism>